<evidence type="ECO:0000313" key="12">
    <source>
        <dbReference type="EMBL" id="CUH40285.1"/>
    </source>
</evidence>
<proteinExistence type="inferred from homology"/>
<reference evidence="12 13" key="1">
    <citation type="submission" date="2015-09" db="EMBL/GenBank/DDBJ databases">
        <authorList>
            <person name="Jackson K.R."/>
            <person name="Lunt B.L."/>
            <person name="Fisher J.N.B."/>
            <person name="Gardner A.V."/>
            <person name="Bailey M.E."/>
            <person name="Deus L.M."/>
            <person name="Earl A.S."/>
            <person name="Gibby P.D."/>
            <person name="Hartmann K.A."/>
            <person name="Liu J.E."/>
            <person name="Manci A.M."/>
            <person name="Nielsen D.A."/>
            <person name="Solomon M.B."/>
            <person name="Breakwell D.P."/>
            <person name="Burnett S.H."/>
            <person name="Grose J.H."/>
        </authorList>
    </citation>
    <scope>NUCLEOTIDE SEQUENCE [LARGE SCALE GENOMIC DNA]</scope>
    <source>
        <strain evidence="12 13">CECT 7799</strain>
    </source>
</reference>
<dbReference type="PRINTS" id="PR01506">
    <property type="entry name" value="TATBPROTEIN"/>
</dbReference>
<dbReference type="EMBL" id="CYPR01000200">
    <property type="protein sequence ID" value="CUH40285.1"/>
    <property type="molecule type" value="Genomic_DNA"/>
</dbReference>
<dbReference type="GO" id="GO:0033281">
    <property type="term" value="C:TAT protein transport complex"/>
    <property type="evidence" value="ECO:0007669"/>
    <property type="project" value="UniProtKB-UniRule"/>
</dbReference>
<accession>A0A0M7BFX7</accession>
<dbReference type="InterPro" id="IPR018448">
    <property type="entry name" value="TatB"/>
</dbReference>
<dbReference type="STRING" id="313367.JSE7799_03017"/>
<gene>
    <name evidence="9 12" type="primary">tatB</name>
    <name evidence="12" type="ORF">JSE7799_03017</name>
</gene>
<dbReference type="HAMAP" id="MF_00237">
    <property type="entry name" value="TatB"/>
    <property type="match status" value="1"/>
</dbReference>
<feature type="region of interest" description="Disordered" evidence="10">
    <location>
        <begin position="76"/>
        <end position="165"/>
    </location>
</feature>
<feature type="transmembrane region" description="Helical" evidence="11">
    <location>
        <begin position="6"/>
        <end position="22"/>
    </location>
</feature>
<dbReference type="Pfam" id="PF02416">
    <property type="entry name" value="TatA_B_E"/>
    <property type="match status" value="1"/>
</dbReference>
<dbReference type="Gene3D" id="1.20.5.3310">
    <property type="match status" value="1"/>
</dbReference>
<comment type="subunit">
    <text evidence="9">The Tat system comprises two distinct complexes: a TatABC complex, containing multiple copies of TatA, TatB and TatC subunits, and a separate TatA complex, containing only TatA subunits. Substrates initially bind to the TatABC complex, which probably triggers association of the separate TatA complex to form the active translocon.</text>
</comment>
<dbReference type="OrthoDB" id="7206969at2"/>
<dbReference type="NCBIfam" id="TIGR01410">
    <property type="entry name" value="tatB"/>
    <property type="match status" value="1"/>
</dbReference>
<keyword evidence="13" id="KW-1185">Reference proteome</keyword>
<dbReference type="PANTHER" id="PTHR33162">
    <property type="entry name" value="SEC-INDEPENDENT PROTEIN TRANSLOCASE PROTEIN TATA, CHLOROPLASTIC"/>
    <property type="match status" value="1"/>
</dbReference>
<keyword evidence="4 9" id="KW-0812">Transmembrane</keyword>
<dbReference type="PANTHER" id="PTHR33162:SF1">
    <property type="entry name" value="SEC-INDEPENDENT PROTEIN TRANSLOCASE PROTEIN TATA, CHLOROPLASTIC"/>
    <property type="match status" value="1"/>
</dbReference>
<evidence type="ECO:0000256" key="9">
    <source>
        <dbReference type="HAMAP-Rule" id="MF_00237"/>
    </source>
</evidence>
<evidence type="ECO:0000256" key="6">
    <source>
        <dbReference type="ARBA" id="ARBA00022989"/>
    </source>
</evidence>
<evidence type="ECO:0000256" key="4">
    <source>
        <dbReference type="ARBA" id="ARBA00022692"/>
    </source>
</evidence>
<evidence type="ECO:0000256" key="8">
    <source>
        <dbReference type="ARBA" id="ARBA00023136"/>
    </source>
</evidence>
<feature type="compositionally biased region" description="Acidic residues" evidence="10">
    <location>
        <begin position="114"/>
        <end position="123"/>
    </location>
</feature>
<protein>
    <recommendedName>
        <fullName evidence="9">Sec-independent protein translocase protein TatB</fullName>
    </recommendedName>
</protein>
<dbReference type="RefSeq" id="WP_083480619.1">
    <property type="nucleotide sequence ID" value="NZ_CYPR01000200.1"/>
</dbReference>
<evidence type="ECO:0000256" key="7">
    <source>
        <dbReference type="ARBA" id="ARBA00023010"/>
    </source>
</evidence>
<name>A0A0M7BFX7_9RHOB</name>
<dbReference type="Proteomes" id="UP000049455">
    <property type="component" value="Unassembled WGS sequence"/>
</dbReference>
<evidence type="ECO:0000256" key="5">
    <source>
        <dbReference type="ARBA" id="ARBA00022927"/>
    </source>
</evidence>
<dbReference type="GO" id="GO:0008320">
    <property type="term" value="F:protein transmembrane transporter activity"/>
    <property type="evidence" value="ECO:0007669"/>
    <property type="project" value="UniProtKB-UniRule"/>
</dbReference>
<evidence type="ECO:0000256" key="10">
    <source>
        <dbReference type="SAM" id="MobiDB-lite"/>
    </source>
</evidence>
<comment type="similarity">
    <text evidence="9">Belongs to the TatB family.</text>
</comment>
<dbReference type="AlphaFoldDB" id="A0A0M7BFX7"/>
<evidence type="ECO:0000256" key="11">
    <source>
        <dbReference type="SAM" id="Phobius"/>
    </source>
</evidence>
<feature type="compositionally biased region" description="Pro residues" evidence="10">
    <location>
        <begin position="131"/>
        <end position="146"/>
    </location>
</feature>
<comment type="function">
    <text evidence="9">Part of the twin-arginine translocation (Tat) system that transports large folded proteins containing a characteristic twin-arginine motif in their signal peptide across membranes. Together with TatC, TatB is part of a receptor directly interacting with Tat signal peptides. TatB may form an oligomeric binding site that transiently accommodates folded Tat precursor proteins before their translocation.</text>
</comment>
<keyword evidence="7 9" id="KW-0811">Translocation</keyword>
<dbReference type="GO" id="GO:0043953">
    <property type="term" value="P:protein transport by the Tat complex"/>
    <property type="evidence" value="ECO:0007669"/>
    <property type="project" value="UniProtKB-UniRule"/>
</dbReference>
<keyword evidence="8 9" id="KW-0472">Membrane</keyword>
<organism evidence="12 13">
    <name type="scientific">Jannaschia seosinensis</name>
    <dbReference type="NCBI Taxonomy" id="313367"/>
    <lineage>
        <taxon>Bacteria</taxon>
        <taxon>Pseudomonadati</taxon>
        <taxon>Pseudomonadota</taxon>
        <taxon>Alphaproteobacteria</taxon>
        <taxon>Rhodobacterales</taxon>
        <taxon>Roseobacteraceae</taxon>
        <taxon>Jannaschia</taxon>
    </lineage>
</organism>
<keyword evidence="6 9" id="KW-1133">Transmembrane helix</keyword>
<sequence length="165" mass="17362">MLDIGWSELLVIGVVALIVVGPKDLPKMFRTLGEFTGKARRMAREFQNAMNDAADESGVGDVAKDLRKMANPKKFGMDALNDATGDLKSWTPDSEAAKRAPATKPGPYKAPDASDLDAAELAEEPALRPDPAAPKPADPKPAPTTSPEPSDGAHMADAKPKASDA</sequence>
<keyword evidence="5 9" id="KW-0653">Protein transport</keyword>
<evidence type="ECO:0000313" key="13">
    <source>
        <dbReference type="Proteomes" id="UP000049455"/>
    </source>
</evidence>
<comment type="subcellular location">
    <subcellularLocation>
        <location evidence="9">Cell membrane</location>
        <topology evidence="9">Single-pass membrane protein</topology>
    </subcellularLocation>
    <subcellularLocation>
        <location evidence="1">Membrane</location>
        <topology evidence="1">Single-pass membrane protein</topology>
    </subcellularLocation>
</comment>
<dbReference type="InterPro" id="IPR003369">
    <property type="entry name" value="TatA/B/E"/>
</dbReference>
<evidence type="ECO:0000256" key="1">
    <source>
        <dbReference type="ARBA" id="ARBA00004167"/>
    </source>
</evidence>
<evidence type="ECO:0000256" key="2">
    <source>
        <dbReference type="ARBA" id="ARBA00022448"/>
    </source>
</evidence>
<feature type="compositionally biased region" description="Basic and acidic residues" evidence="10">
    <location>
        <begin position="154"/>
        <end position="165"/>
    </location>
</feature>
<keyword evidence="3 9" id="KW-1003">Cell membrane</keyword>
<evidence type="ECO:0000256" key="3">
    <source>
        <dbReference type="ARBA" id="ARBA00022475"/>
    </source>
</evidence>
<keyword evidence="2 9" id="KW-0813">Transport</keyword>